<keyword evidence="1" id="KW-0472">Membrane</keyword>
<proteinExistence type="predicted"/>
<reference evidence="2 3" key="1">
    <citation type="submission" date="2021-07" db="EMBL/GenBank/DDBJ databases">
        <title>Isolation and characterization of bacteria from a gold mining with a capacity of golden bioaccumulation.</title>
        <authorList>
            <person name="Yang X.J."/>
        </authorList>
    </citation>
    <scope>NUCLEOTIDE SEQUENCE [LARGE SCALE GENOMIC DNA]</scope>
    <source>
        <strain evidence="2 3">Au29</strain>
    </source>
</reference>
<keyword evidence="3" id="KW-1185">Reference proteome</keyword>
<sequence>MRLPTPPRLTTKPGGQPIPLLNDARRQFRAMGPGSVSTLLKIALDVAYVLLGLLTGLLLILLVTAIFIPIDNLNITVTSDDGGRQLPLTRMLLVFGLGAMTAYFGGFMLILRSLRRIFRTLTMGDPFHPDNVRRLRHIGLTLAVVTGGVWAAQGFVAARLAPGVMDKQGIGDLLTPIFSVLIVFVLAEVFREGARLRRESELTI</sequence>
<name>A0ABX8TFQ0_9CAUL</name>
<dbReference type="InterPro" id="IPR021354">
    <property type="entry name" value="DUF2975"/>
</dbReference>
<organism evidence="2 3">
    <name type="scientific">Brevundimonas nasdae</name>
    <dbReference type="NCBI Taxonomy" id="172043"/>
    <lineage>
        <taxon>Bacteria</taxon>
        <taxon>Pseudomonadati</taxon>
        <taxon>Pseudomonadota</taxon>
        <taxon>Alphaproteobacteria</taxon>
        <taxon>Caulobacterales</taxon>
        <taxon>Caulobacteraceae</taxon>
        <taxon>Brevundimonas</taxon>
    </lineage>
</organism>
<feature type="transmembrane region" description="Helical" evidence="1">
    <location>
        <begin position="138"/>
        <end position="161"/>
    </location>
</feature>
<evidence type="ECO:0000313" key="2">
    <source>
        <dbReference type="EMBL" id="QYC09438.1"/>
    </source>
</evidence>
<feature type="transmembrane region" description="Helical" evidence="1">
    <location>
        <begin position="173"/>
        <end position="190"/>
    </location>
</feature>
<keyword evidence="1" id="KW-1133">Transmembrane helix</keyword>
<dbReference type="EMBL" id="CP080034">
    <property type="protein sequence ID" value="QYC09438.1"/>
    <property type="molecule type" value="Genomic_DNA"/>
</dbReference>
<keyword evidence="1" id="KW-0812">Transmembrane</keyword>
<evidence type="ECO:0000313" key="3">
    <source>
        <dbReference type="Proteomes" id="UP000824334"/>
    </source>
</evidence>
<feature type="transmembrane region" description="Helical" evidence="1">
    <location>
        <begin position="46"/>
        <end position="70"/>
    </location>
</feature>
<accession>A0ABX8TFQ0</accession>
<dbReference type="Proteomes" id="UP000824334">
    <property type="component" value="Chromosome"/>
</dbReference>
<gene>
    <name evidence="2" type="ORF">KWG56_12615</name>
</gene>
<dbReference type="Pfam" id="PF11188">
    <property type="entry name" value="DUF2975"/>
    <property type="match status" value="1"/>
</dbReference>
<protein>
    <submittedName>
        <fullName evidence="2">DUF2975 domain-containing protein</fullName>
    </submittedName>
</protein>
<evidence type="ECO:0000256" key="1">
    <source>
        <dbReference type="SAM" id="Phobius"/>
    </source>
</evidence>
<feature type="transmembrane region" description="Helical" evidence="1">
    <location>
        <begin position="90"/>
        <end position="111"/>
    </location>
</feature>